<dbReference type="InterPro" id="IPR020479">
    <property type="entry name" value="HD_metazoa"/>
</dbReference>
<dbReference type="GeneTree" id="ENSGT00940000160392"/>
<dbReference type="AlphaFoldDB" id="A0A3P8YFT0"/>
<dbReference type="GO" id="GO:0000981">
    <property type="term" value="F:DNA-binding transcription factor activity, RNA polymerase II-specific"/>
    <property type="evidence" value="ECO:0007669"/>
    <property type="project" value="InterPro"/>
</dbReference>
<keyword evidence="9 12" id="KW-0539">Nucleus</keyword>
<dbReference type="GO" id="GO:0007399">
    <property type="term" value="P:nervous system development"/>
    <property type="evidence" value="ECO:0007669"/>
    <property type="project" value="UniProtKB-KW"/>
</dbReference>
<dbReference type="SUPFAM" id="SSF46689">
    <property type="entry name" value="Homeodomain-like"/>
    <property type="match status" value="1"/>
</dbReference>
<dbReference type="OMA" id="DSADFCH"/>
<comment type="similarity">
    <text evidence="10">Belongs to the HMX homeobox family.</text>
</comment>
<comment type="function">
    <text evidence="11">Transcription factor involved in specification of neuronal cell types and which is required for inner ear and hypothalamus development. Binds to the 5'-CAAGTG-3' core sequence.</text>
</comment>
<dbReference type="GO" id="GO:0000977">
    <property type="term" value="F:RNA polymerase II transcription regulatory region sequence-specific DNA binding"/>
    <property type="evidence" value="ECO:0007669"/>
    <property type="project" value="TreeGrafter"/>
</dbReference>
<keyword evidence="7 12" id="KW-0371">Homeobox</keyword>
<evidence type="ECO:0000256" key="11">
    <source>
        <dbReference type="ARBA" id="ARBA00053510"/>
    </source>
</evidence>
<keyword evidence="4" id="KW-0524">Neurogenesis</keyword>
<dbReference type="Proteomes" id="UP000265140">
    <property type="component" value="Chromosome 6"/>
</dbReference>
<dbReference type="Pfam" id="PF00046">
    <property type="entry name" value="Homeodomain"/>
    <property type="match status" value="1"/>
</dbReference>
<dbReference type="InParanoid" id="A0A3P8YFT0"/>
<organism evidence="16 17">
    <name type="scientific">Esox lucius</name>
    <name type="common">Northern pike</name>
    <dbReference type="NCBI Taxonomy" id="8010"/>
    <lineage>
        <taxon>Eukaryota</taxon>
        <taxon>Metazoa</taxon>
        <taxon>Chordata</taxon>
        <taxon>Craniata</taxon>
        <taxon>Vertebrata</taxon>
        <taxon>Euteleostomi</taxon>
        <taxon>Actinopterygii</taxon>
        <taxon>Neopterygii</taxon>
        <taxon>Teleostei</taxon>
        <taxon>Protacanthopterygii</taxon>
        <taxon>Esociformes</taxon>
        <taxon>Esocidae</taxon>
        <taxon>Esox</taxon>
    </lineage>
</organism>
<dbReference type="InterPro" id="IPR017970">
    <property type="entry name" value="Homeobox_CS"/>
</dbReference>
<sequence>MKNSRDSGRKVAFTSVSNFTIQSILGSGSEDVRKNCLNSSSSSPLPQRRARSVSSEQNSGGEDSADFCHLPGVKKACNDLINIDFSCQSDQKRLILGQEMVKRQHKLFHDCNAREEKYCNQKSPAISEERDDVDDDRTVHSSRKKSRTVFSRSQVYQLESTFDMKRYLSSTERASLATSLQLTEIQVKTWFQNRRNKWKRLLSAEIEAMNMAHASSVQQTLVGMPFIFKDDSFRLGVPIPRSMTFPSALYYSGSNMPTLPLYNFYNKM</sequence>
<evidence type="ECO:0000313" key="17">
    <source>
        <dbReference type="Proteomes" id="UP000265140"/>
    </source>
</evidence>
<dbReference type="GO" id="GO:0030154">
    <property type="term" value="P:cell differentiation"/>
    <property type="evidence" value="ECO:0007669"/>
    <property type="project" value="UniProtKB-KW"/>
</dbReference>
<evidence type="ECO:0000256" key="7">
    <source>
        <dbReference type="ARBA" id="ARBA00023155"/>
    </source>
</evidence>
<feature type="region of interest" description="Disordered" evidence="14">
    <location>
        <begin position="35"/>
        <end position="65"/>
    </location>
</feature>
<evidence type="ECO:0000256" key="5">
    <source>
        <dbReference type="ARBA" id="ARBA00023015"/>
    </source>
</evidence>
<dbReference type="PANTHER" id="PTHR46110:SF4">
    <property type="entry name" value="HOMEOBOX PROTEIN HMX2"/>
    <property type="match status" value="1"/>
</dbReference>
<dbReference type="PROSITE" id="PS50071">
    <property type="entry name" value="HOMEOBOX_2"/>
    <property type="match status" value="1"/>
</dbReference>
<dbReference type="GO" id="GO:0005634">
    <property type="term" value="C:nucleus"/>
    <property type="evidence" value="ECO:0007669"/>
    <property type="project" value="UniProtKB-SubCell"/>
</dbReference>
<evidence type="ECO:0000256" key="14">
    <source>
        <dbReference type="SAM" id="MobiDB-lite"/>
    </source>
</evidence>
<accession>A0A3P8YFT0</accession>
<dbReference type="PANTHER" id="PTHR46110">
    <property type="entry name" value="HOMEOBOX PROTEIN HMX"/>
    <property type="match status" value="1"/>
</dbReference>
<evidence type="ECO:0000256" key="9">
    <source>
        <dbReference type="ARBA" id="ARBA00023242"/>
    </source>
</evidence>
<dbReference type="Gene3D" id="1.10.10.60">
    <property type="entry name" value="Homeodomain-like"/>
    <property type="match status" value="1"/>
</dbReference>
<reference evidence="17" key="1">
    <citation type="journal article" date="2014" name="PLoS ONE">
        <title>The genome and linkage map of the northern pike (Esox lucius): conserved synteny revealed between the salmonid sister group and the Neoteleostei.</title>
        <authorList>
            <person name="Rondeau E.B."/>
            <person name="Minkley D.R."/>
            <person name="Leong J.S."/>
            <person name="Messmer A.M."/>
            <person name="Jantzen J.R."/>
            <person name="von Schalburg K.R."/>
            <person name="Lemon C."/>
            <person name="Bird N.H."/>
            <person name="Koop B.F."/>
        </authorList>
    </citation>
    <scope>NUCLEOTIDE SEQUENCE</scope>
</reference>
<dbReference type="CDD" id="cd00086">
    <property type="entry name" value="homeodomain"/>
    <property type="match status" value="1"/>
</dbReference>
<dbReference type="Bgee" id="ENSELUG00000015370">
    <property type="expression patterns" value="Expressed in embryo"/>
</dbReference>
<feature type="DNA-binding region" description="Homeobox" evidence="12">
    <location>
        <begin position="143"/>
        <end position="202"/>
    </location>
</feature>
<proteinExistence type="inferred from homology"/>
<evidence type="ECO:0000256" key="13">
    <source>
        <dbReference type="RuleBase" id="RU000682"/>
    </source>
</evidence>
<reference evidence="16" key="3">
    <citation type="submission" date="2025-08" db="UniProtKB">
        <authorList>
            <consortium name="Ensembl"/>
        </authorList>
    </citation>
    <scope>IDENTIFICATION</scope>
</reference>
<keyword evidence="17" id="KW-1185">Reference proteome</keyword>
<keyword evidence="5" id="KW-0805">Transcription regulation</keyword>
<dbReference type="Ensembl" id="ENSELUT00000024487.3">
    <property type="protein sequence ID" value="ENSELUP00000015424.2"/>
    <property type="gene ID" value="ENSELUG00000015370.3"/>
</dbReference>
<reference evidence="16" key="2">
    <citation type="submission" date="2020-02" db="EMBL/GenBank/DDBJ databases">
        <title>Esox lucius (northern pike) genome, fEsoLuc1, primary haplotype.</title>
        <authorList>
            <person name="Myers G."/>
            <person name="Karagic N."/>
            <person name="Meyer A."/>
            <person name="Pippel M."/>
            <person name="Reichard M."/>
            <person name="Winkler S."/>
            <person name="Tracey A."/>
            <person name="Sims Y."/>
            <person name="Howe K."/>
            <person name="Rhie A."/>
            <person name="Formenti G."/>
            <person name="Durbin R."/>
            <person name="Fedrigo O."/>
            <person name="Jarvis E.D."/>
        </authorList>
    </citation>
    <scope>NUCLEOTIDE SEQUENCE [LARGE SCALE GENOMIC DNA]</scope>
</reference>
<dbReference type="PRINTS" id="PR00024">
    <property type="entry name" value="HOMEOBOX"/>
</dbReference>
<evidence type="ECO:0000256" key="1">
    <source>
        <dbReference type="ARBA" id="ARBA00004123"/>
    </source>
</evidence>
<evidence type="ECO:0000256" key="2">
    <source>
        <dbReference type="ARBA" id="ARBA00022473"/>
    </source>
</evidence>
<dbReference type="InterPro" id="IPR009057">
    <property type="entry name" value="Homeodomain-like_sf"/>
</dbReference>
<evidence type="ECO:0000259" key="15">
    <source>
        <dbReference type="PROSITE" id="PS50071"/>
    </source>
</evidence>
<evidence type="ECO:0000256" key="12">
    <source>
        <dbReference type="PROSITE-ProRule" id="PRU00108"/>
    </source>
</evidence>
<evidence type="ECO:0000313" key="16">
    <source>
        <dbReference type="Ensembl" id="ENSELUP00000015424.2"/>
    </source>
</evidence>
<reference evidence="16" key="4">
    <citation type="submission" date="2025-09" db="UniProtKB">
        <authorList>
            <consortium name="Ensembl"/>
        </authorList>
    </citation>
    <scope>IDENTIFICATION</scope>
</reference>
<evidence type="ECO:0000256" key="8">
    <source>
        <dbReference type="ARBA" id="ARBA00023163"/>
    </source>
</evidence>
<keyword evidence="6 12" id="KW-0238">DNA-binding</keyword>
<feature type="compositionally biased region" description="Polar residues" evidence="14">
    <location>
        <begin position="52"/>
        <end position="61"/>
    </location>
</feature>
<evidence type="ECO:0000256" key="4">
    <source>
        <dbReference type="ARBA" id="ARBA00022902"/>
    </source>
</evidence>
<feature type="region of interest" description="Disordered" evidence="14">
    <location>
        <begin position="122"/>
        <end position="145"/>
    </location>
</feature>
<evidence type="ECO:0000256" key="3">
    <source>
        <dbReference type="ARBA" id="ARBA00022782"/>
    </source>
</evidence>
<dbReference type="SMART" id="SM00389">
    <property type="entry name" value="HOX"/>
    <property type="match status" value="1"/>
</dbReference>
<keyword evidence="8" id="KW-0804">Transcription</keyword>
<name>A0A3P8YFT0_ESOLU</name>
<feature type="domain" description="Homeobox" evidence="15">
    <location>
        <begin position="141"/>
        <end position="201"/>
    </location>
</feature>
<dbReference type="PROSITE" id="PS00027">
    <property type="entry name" value="HOMEOBOX_1"/>
    <property type="match status" value="1"/>
</dbReference>
<dbReference type="InterPro" id="IPR051300">
    <property type="entry name" value="HMX_Homeobox_TF"/>
</dbReference>
<dbReference type="InterPro" id="IPR001356">
    <property type="entry name" value="HD"/>
</dbReference>
<evidence type="ECO:0000256" key="6">
    <source>
        <dbReference type="ARBA" id="ARBA00023125"/>
    </source>
</evidence>
<keyword evidence="3" id="KW-0221">Differentiation</keyword>
<evidence type="ECO:0000256" key="10">
    <source>
        <dbReference type="ARBA" id="ARBA00038165"/>
    </source>
</evidence>
<gene>
    <name evidence="16" type="primary">HMX2</name>
</gene>
<protein>
    <submittedName>
        <fullName evidence="16">H6 family homeobox 2</fullName>
    </submittedName>
</protein>
<comment type="subcellular location">
    <subcellularLocation>
        <location evidence="1 12 13">Nucleus</location>
    </subcellularLocation>
</comment>
<keyword evidence="2" id="KW-0217">Developmental protein</keyword>
<dbReference type="FunFam" id="1.10.10.60:FF:000053">
    <property type="entry name" value="H6 family homeobox 2"/>
    <property type="match status" value="1"/>
</dbReference>